<name>A0A0A9C8E2_ARUDO</name>
<accession>A0A0A9C8E2</accession>
<organism evidence="1">
    <name type="scientific">Arundo donax</name>
    <name type="common">Giant reed</name>
    <name type="synonym">Donax arundinaceus</name>
    <dbReference type="NCBI Taxonomy" id="35708"/>
    <lineage>
        <taxon>Eukaryota</taxon>
        <taxon>Viridiplantae</taxon>
        <taxon>Streptophyta</taxon>
        <taxon>Embryophyta</taxon>
        <taxon>Tracheophyta</taxon>
        <taxon>Spermatophyta</taxon>
        <taxon>Magnoliopsida</taxon>
        <taxon>Liliopsida</taxon>
        <taxon>Poales</taxon>
        <taxon>Poaceae</taxon>
        <taxon>PACMAD clade</taxon>
        <taxon>Arundinoideae</taxon>
        <taxon>Arundineae</taxon>
        <taxon>Arundo</taxon>
    </lineage>
</organism>
<reference evidence="1" key="1">
    <citation type="submission" date="2014-09" db="EMBL/GenBank/DDBJ databases">
        <authorList>
            <person name="Magalhaes I.L.F."/>
            <person name="Oliveira U."/>
            <person name="Santos F.R."/>
            <person name="Vidigal T.H.D.A."/>
            <person name="Brescovit A.D."/>
            <person name="Santos A.J."/>
        </authorList>
    </citation>
    <scope>NUCLEOTIDE SEQUENCE</scope>
    <source>
        <tissue evidence="1">Shoot tissue taken approximately 20 cm above the soil surface</tissue>
    </source>
</reference>
<evidence type="ECO:0000313" key="1">
    <source>
        <dbReference type="EMBL" id="JAD71846.1"/>
    </source>
</evidence>
<sequence>MKEEILYPCRPILVACEGNNFVLRLDLSRWFHMLLSADHYTFPCN</sequence>
<dbReference type="EMBL" id="GBRH01226049">
    <property type="protein sequence ID" value="JAD71846.1"/>
    <property type="molecule type" value="Transcribed_RNA"/>
</dbReference>
<reference evidence="1" key="2">
    <citation type="journal article" date="2015" name="Data Brief">
        <title>Shoot transcriptome of the giant reed, Arundo donax.</title>
        <authorList>
            <person name="Barrero R.A."/>
            <person name="Guerrero F.D."/>
            <person name="Moolhuijzen P."/>
            <person name="Goolsby J.A."/>
            <person name="Tidwell J."/>
            <person name="Bellgard S.E."/>
            <person name="Bellgard M.I."/>
        </authorList>
    </citation>
    <scope>NUCLEOTIDE SEQUENCE</scope>
    <source>
        <tissue evidence="1">Shoot tissue taken approximately 20 cm above the soil surface</tissue>
    </source>
</reference>
<dbReference type="AlphaFoldDB" id="A0A0A9C8E2"/>
<protein>
    <submittedName>
        <fullName evidence="1">Uncharacterized protein</fullName>
    </submittedName>
</protein>
<proteinExistence type="predicted"/>